<organism evidence="4 5">
    <name type="scientific">Marinobacter suaedae</name>
    <dbReference type="NCBI Taxonomy" id="3057675"/>
    <lineage>
        <taxon>Bacteria</taxon>
        <taxon>Pseudomonadati</taxon>
        <taxon>Pseudomonadota</taxon>
        <taxon>Gammaproteobacteria</taxon>
        <taxon>Pseudomonadales</taxon>
        <taxon>Marinobacteraceae</taxon>
        <taxon>Marinobacter</taxon>
    </lineage>
</organism>
<comment type="caution">
    <text evidence="4">The sequence shown here is derived from an EMBL/GenBank/DDBJ whole genome shotgun (WGS) entry which is preliminary data.</text>
</comment>
<comment type="similarity">
    <text evidence="1">Belongs to the P-Pant transferase superfamily. Gsp/Sfp/HetI/AcpT family.</text>
</comment>
<keyword evidence="2 4" id="KW-0808">Transferase</keyword>
<dbReference type="SUPFAM" id="SSF56214">
    <property type="entry name" value="4'-phosphopantetheinyl transferase"/>
    <property type="match status" value="2"/>
</dbReference>
<dbReference type="PANTHER" id="PTHR12215:SF10">
    <property type="entry name" value="L-AMINOADIPATE-SEMIALDEHYDE DEHYDROGENASE-PHOSPHOPANTETHEINYL TRANSFERASE"/>
    <property type="match status" value="1"/>
</dbReference>
<dbReference type="GO" id="GO:0016740">
    <property type="term" value="F:transferase activity"/>
    <property type="evidence" value="ECO:0007669"/>
    <property type="project" value="UniProtKB-KW"/>
</dbReference>
<keyword evidence="5" id="KW-1185">Reference proteome</keyword>
<dbReference type="EMBL" id="JAUMIS010000001">
    <property type="protein sequence ID" value="MDO3721513.1"/>
    <property type="molecule type" value="Genomic_DNA"/>
</dbReference>
<feature type="domain" description="4'-phosphopantetheinyl transferase" evidence="3">
    <location>
        <begin position="110"/>
        <end position="178"/>
    </location>
</feature>
<dbReference type="Gene3D" id="3.90.470.20">
    <property type="entry name" value="4'-phosphopantetheinyl transferase domain"/>
    <property type="match status" value="2"/>
</dbReference>
<sequence length="255" mass="28391">MAGPFSDSSPDQLPSIWLCQEGSTGLAGEPPWLIRHERETLRSLTGLRRSEYLLSRWLIRQALAGASNQPADACRPVSGRLVRSEAPEGWRLSLSHSQGLVACATSHGVPVGIDLEPIQRKPRWQSIVRRWFSLREQAWLLEADDPMAFLTVWTLKEAWLKATGRGIAGNLQTLEVLPGFELIGDRPEPDWQACCFRLPHCLVTLVWKGTTNGLPAVHQVSAPQTIQTLSGSEHRQLDASVALRQTIQSMHVEQE</sequence>
<dbReference type="Pfam" id="PF01648">
    <property type="entry name" value="ACPS"/>
    <property type="match status" value="1"/>
</dbReference>
<accession>A0ABT8VZT8</accession>
<dbReference type="Proteomes" id="UP001168640">
    <property type="component" value="Unassembled WGS sequence"/>
</dbReference>
<evidence type="ECO:0000259" key="3">
    <source>
        <dbReference type="Pfam" id="PF01648"/>
    </source>
</evidence>
<dbReference type="InterPro" id="IPR050559">
    <property type="entry name" value="P-Pant_transferase_sf"/>
</dbReference>
<proteinExistence type="inferred from homology"/>
<evidence type="ECO:0000313" key="5">
    <source>
        <dbReference type="Proteomes" id="UP001168640"/>
    </source>
</evidence>
<gene>
    <name evidence="4" type="ORF">QVZ43_07235</name>
</gene>
<reference evidence="4" key="1">
    <citation type="submission" date="2023-07" db="EMBL/GenBank/DDBJ databases">
        <title>Marinobacter sp. chi1 genome sequencing and assembly.</title>
        <authorList>
            <person name="Park S."/>
        </authorList>
    </citation>
    <scope>NUCLEOTIDE SEQUENCE</scope>
    <source>
        <strain evidence="4">Chi1</strain>
    </source>
</reference>
<dbReference type="InterPro" id="IPR037143">
    <property type="entry name" value="4-PPantetheinyl_Trfase_dom_sf"/>
</dbReference>
<dbReference type="RefSeq" id="WP_302909388.1">
    <property type="nucleotide sequence ID" value="NZ_JAUMIS010000001.1"/>
</dbReference>
<dbReference type="PANTHER" id="PTHR12215">
    <property type="entry name" value="PHOSPHOPANTETHEINE TRANSFERASE"/>
    <property type="match status" value="1"/>
</dbReference>
<protein>
    <submittedName>
        <fullName evidence="4">4'-phosphopantetheinyl transferase superfamily protein</fullName>
    </submittedName>
</protein>
<evidence type="ECO:0000256" key="1">
    <source>
        <dbReference type="ARBA" id="ARBA00010990"/>
    </source>
</evidence>
<name>A0ABT8VZT8_9GAMM</name>
<evidence type="ECO:0000313" key="4">
    <source>
        <dbReference type="EMBL" id="MDO3721513.1"/>
    </source>
</evidence>
<dbReference type="InterPro" id="IPR008278">
    <property type="entry name" value="4-PPantetheinyl_Trfase_dom"/>
</dbReference>
<evidence type="ECO:0000256" key="2">
    <source>
        <dbReference type="ARBA" id="ARBA00022679"/>
    </source>
</evidence>